<dbReference type="Gene3D" id="2.60.120.620">
    <property type="entry name" value="q2cbj1_9rhob like domain"/>
    <property type="match status" value="1"/>
</dbReference>
<keyword evidence="1" id="KW-0223">Dioxygenase</keyword>
<dbReference type="GO" id="GO:0016706">
    <property type="term" value="F:2-oxoglutarate-dependent dioxygenase activity"/>
    <property type="evidence" value="ECO:0007669"/>
    <property type="project" value="UniProtKB-ARBA"/>
</dbReference>
<dbReference type="PANTHER" id="PTHR20883:SF14">
    <property type="entry name" value="PHYTANOYL-COA DIOXYGENASE"/>
    <property type="match status" value="1"/>
</dbReference>
<dbReference type="EMBL" id="CADCTO010000262">
    <property type="protein sequence ID" value="CAA9253040.1"/>
    <property type="molecule type" value="Genomic_DNA"/>
</dbReference>
<proteinExistence type="predicted"/>
<accession>A0A6J4IIH1</accession>
<dbReference type="PANTHER" id="PTHR20883">
    <property type="entry name" value="PHYTANOYL-COA DIOXYGENASE DOMAIN CONTAINING 1"/>
    <property type="match status" value="1"/>
</dbReference>
<dbReference type="InterPro" id="IPR008775">
    <property type="entry name" value="Phytyl_CoA_dOase-like"/>
</dbReference>
<protein>
    <submittedName>
        <fullName evidence="1">Phytanoyl-CoA dioxygenase</fullName>
    </submittedName>
</protein>
<dbReference type="Pfam" id="PF05721">
    <property type="entry name" value="PhyH"/>
    <property type="match status" value="1"/>
</dbReference>
<dbReference type="GO" id="GO:0005506">
    <property type="term" value="F:iron ion binding"/>
    <property type="evidence" value="ECO:0007669"/>
    <property type="project" value="UniProtKB-ARBA"/>
</dbReference>
<sequence>MRLTEEQVRAFREDGVLVAEGVVADADLAPMIAEYEAWIDDRARALHAEGKIADLAEGADFGHRIARLYAQSKEIANGMDVMQLRGPATFAFLRNDNLLDAVECLVGPEITCNPIQHIRAKPPAESAGEGLGFYNVPWHQDMAVTWQEADDSEIVTCWLALVDATVENGCMEVLPGVWRRGYLPHQPGEGGTSVCPEALPADVKPRPVPVKKGGIVFMHRCTPHRSTPNYSDAARWSLDLRYQPAGTPTGRPFHPEFVARSRAHPETVLTDHAEWSRRWVEALESSKGIRAHRV</sequence>
<reference evidence="1" key="1">
    <citation type="submission" date="2020-02" db="EMBL/GenBank/DDBJ databases">
        <authorList>
            <person name="Meier V. D."/>
        </authorList>
    </citation>
    <scope>NUCLEOTIDE SEQUENCE</scope>
    <source>
        <strain evidence="1">AVDCRST_MAG63</strain>
    </source>
</reference>
<name>A0A6J4IIH1_9BACT</name>
<keyword evidence="1" id="KW-0560">Oxidoreductase</keyword>
<gene>
    <name evidence="1" type="ORF">AVDCRST_MAG63-2113</name>
</gene>
<dbReference type="SUPFAM" id="SSF51197">
    <property type="entry name" value="Clavaminate synthase-like"/>
    <property type="match status" value="1"/>
</dbReference>
<evidence type="ECO:0000313" key="1">
    <source>
        <dbReference type="EMBL" id="CAA9253040.1"/>
    </source>
</evidence>
<dbReference type="AlphaFoldDB" id="A0A6J4IIH1"/>
<organism evidence="1">
    <name type="scientific">uncultured Armatimonadetes bacterium</name>
    <dbReference type="NCBI Taxonomy" id="157466"/>
    <lineage>
        <taxon>Bacteria</taxon>
        <taxon>Bacillati</taxon>
        <taxon>Armatimonadota</taxon>
        <taxon>environmental samples</taxon>
    </lineage>
</organism>